<evidence type="ECO:0000313" key="7">
    <source>
        <dbReference type="Proteomes" id="UP000054047"/>
    </source>
</evidence>
<name>A0A0C2D6G7_9BILA</name>
<dbReference type="GO" id="GO:0005524">
    <property type="term" value="F:ATP binding"/>
    <property type="evidence" value="ECO:0007669"/>
    <property type="project" value="UniProtKB-KW"/>
</dbReference>
<gene>
    <name evidence="6" type="ORF">ANCDUO_12093</name>
</gene>
<dbReference type="EMBL" id="KN734033">
    <property type="protein sequence ID" value="KIH57712.1"/>
    <property type="molecule type" value="Genomic_DNA"/>
</dbReference>
<accession>A0A0C2D6G7</accession>
<dbReference type="Gene3D" id="1.10.560.10">
    <property type="entry name" value="GroEL-like equatorial domain"/>
    <property type="match status" value="1"/>
</dbReference>
<evidence type="ECO:0000256" key="5">
    <source>
        <dbReference type="RuleBase" id="RU004187"/>
    </source>
</evidence>
<dbReference type="InterPro" id="IPR002423">
    <property type="entry name" value="Cpn60/GroEL/TCP-1"/>
</dbReference>
<proteinExistence type="inferred from homology"/>
<reference evidence="6 7" key="1">
    <citation type="submission" date="2013-12" db="EMBL/GenBank/DDBJ databases">
        <title>Draft genome of the parsitic nematode Ancylostoma duodenale.</title>
        <authorList>
            <person name="Mitreva M."/>
        </authorList>
    </citation>
    <scope>NUCLEOTIDE SEQUENCE [LARGE SCALE GENOMIC DNA]</scope>
    <source>
        <strain evidence="6 7">Zhejiang</strain>
    </source>
</reference>
<dbReference type="Pfam" id="PF00118">
    <property type="entry name" value="Cpn60_TCP1"/>
    <property type="match status" value="1"/>
</dbReference>
<dbReference type="SUPFAM" id="SSF48592">
    <property type="entry name" value="GroEL equatorial domain-like"/>
    <property type="match status" value="1"/>
</dbReference>
<dbReference type="InterPro" id="IPR017998">
    <property type="entry name" value="Chaperone_TCP-1"/>
</dbReference>
<evidence type="ECO:0000256" key="1">
    <source>
        <dbReference type="ARBA" id="ARBA00008020"/>
    </source>
</evidence>
<keyword evidence="7" id="KW-1185">Reference proteome</keyword>
<comment type="similarity">
    <text evidence="1 5">Belongs to the TCP-1 chaperonin family.</text>
</comment>
<dbReference type="InterPro" id="IPR027413">
    <property type="entry name" value="GROEL-like_equatorial_sf"/>
</dbReference>
<dbReference type="AlphaFoldDB" id="A0A0C2D6G7"/>
<dbReference type="OrthoDB" id="496at2759"/>
<dbReference type="Gene3D" id="3.50.7.10">
    <property type="entry name" value="GroEL"/>
    <property type="match status" value="1"/>
</dbReference>
<evidence type="ECO:0000256" key="4">
    <source>
        <dbReference type="ARBA" id="ARBA00023186"/>
    </source>
</evidence>
<keyword evidence="3 5" id="KW-0067">ATP-binding</keyword>
<organism evidence="6 7">
    <name type="scientific">Ancylostoma duodenale</name>
    <dbReference type="NCBI Taxonomy" id="51022"/>
    <lineage>
        <taxon>Eukaryota</taxon>
        <taxon>Metazoa</taxon>
        <taxon>Ecdysozoa</taxon>
        <taxon>Nematoda</taxon>
        <taxon>Chromadorea</taxon>
        <taxon>Rhabditida</taxon>
        <taxon>Rhabditina</taxon>
        <taxon>Rhabditomorpha</taxon>
        <taxon>Strongyloidea</taxon>
        <taxon>Ancylostomatidae</taxon>
        <taxon>Ancylostomatinae</taxon>
        <taxon>Ancylostoma</taxon>
    </lineage>
</organism>
<dbReference type="Proteomes" id="UP000054047">
    <property type="component" value="Unassembled WGS sequence"/>
</dbReference>
<dbReference type="PRINTS" id="PR00304">
    <property type="entry name" value="TCOMPLEXTCP1"/>
</dbReference>
<evidence type="ECO:0000256" key="3">
    <source>
        <dbReference type="ARBA" id="ARBA00022840"/>
    </source>
</evidence>
<dbReference type="InterPro" id="IPR027409">
    <property type="entry name" value="GroEL-like_apical_dom_sf"/>
</dbReference>
<protein>
    <submittedName>
        <fullName evidence="6">TCP-1/Cpn60 chaperonin family protein</fullName>
    </submittedName>
</protein>
<evidence type="ECO:0000256" key="2">
    <source>
        <dbReference type="ARBA" id="ARBA00022741"/>
    </source>
</evidence>
<dbReference type="SUPFAM" id="SSF52029">
    <property type="entry name" value="GroEL apical domain-like"/>
    <property type="match status" value="1"/>
</dbReference>
<keyword evidence="4 5" id="KW-0143">Chaperone</keyword>
<keyword evidence="2 5" id="KW-0547">Nucleotide-binding</keyword>
<evidence type="ECO:0000313" key="6">
    <source>
        <dbReference type="EMBL" id="KIH57712.1"/>
    </source>
</evidence>
<dbReference type="PANTHER" id="PTHR11353">
    <property type="entry name" value="CHAPERONIN"/>
    <property type="match status" value="1"/>
</dbReference>
<dbReference type="GO" id="GO:0140662">
    <property type="term" value="F:ATP-dependent protein folding chaperone"/>
    <property type="evidence" value="ECO:0007669"/>
    <property type="project" value="InterPro"/>
</dbReference>
<sequence length="254" mass="27662">MAVRRCKKTDLKRIAKATGATLVSSLATLEGDEAFDPTLLGHAEEVVQERISDDELILIKGPKARTASSIILRGANDVMLDEMERSVHDALCVVRRVLESRRLVVGGGAVETALNVWLEAFATTLSSREQLAVAEFAQALLVIPKTLSANAAKDSTELVAKLRAFHHKAQTNLQLQHLKCNCSFLALIDWFRAGLDLESGDIRDNRVAGVIEPLLSKVKSLKFATEAAITILRIDDLIKLDKPAPTRGEDECGA</sequence>